<dbReference type="EMBL" id="SZVO01000018">
    <property type="protein sequence ID" value="TKT87674.1"/>
    <property type="molecule type" value="Genomic_DNA"/>
</dbReference>
<reference evidence="3 4" key="1">
    <citation type="submission" date="2019-05" db="EMBL/GenBank/DDBJ databases">
        <title>Dyadobacter AR-3-8 sp. nov., isolated from arctic soil.</title>
        <authorList>
            <person name="Chaudhary D.K."/>
        </authorList>
    </citation>
    <scope>NUCLEOTIDE SEQUENCE [LARGE SCALE GENOMIC DNA]</scope>
    <source>
        <strain evidence="3 4">AR-3-8</strain>
    </source>
</reference>
<evidence type="ECO:0000313" key="3">
    <source>
        <dbReference type="EMBL" id="TKT87674.1"/>
    </source>
</evidence>
<feature type="transmembrane region" description="Helical" evidence="2">
    <location>
        <begin position="6"/>
        <end position="25"/>
    </location>
</feature>
<gene>
    <name evidence="3" type="ORF">FDK13_29250</name>
</gene>
<proteinExistence type="predicted"/>
<dbReference type="InterPro" id="IPR024623">
    <property type="entry name" value="YtxH"/>
</dbReference>
<dbReference type="Pfam" id="PF12732">
    <property type="entry name" value="YtxH"/>
    <property type="match status" value="1"/>
</dbReference>
<feature type="coiled-coil region" evidence="1">
    <location>
        <begin position="33"/>
        <end position="71"/>
    </location>
</feature>
<evidence type="ECO:0000313" key="4">
    <source>
        <dbReference type="Proteomes" id="UP000304900"/>
    </source>
</evidence>
<keyword evidence="2" id="KW-0472">Membrane</keyword>
<keyword evidence="2" id="KW-0812">Transmembrane</keyword>
<dbReference type="Proteomes" id="UP000304900">
    <property type="component" value="Unassembled WGS sequence"/>
</dbReference>
<dbReference type="AlphaFoldDB" id="A0A4U6D1J1"/>
<keyword evidence="1" id="KW-0175">Coiled coil</keyword>
<accession>A0A4U6D1J1</accession>
<protein>
    <submittedName>
        <fullName evidence="3">YtxH domain-containing protein</fullName>
    </submittedName>
</protein>
<keyword evidence="2" id="KW-1133">Transmembrane helix</keyword>
<evidence type="ECO:0000256" key="2">
    <source>
        <dbReference type="SAM" id="Phobius"/>
    </source>
</evidence>
<evidence type="ECO:0000256" key="1">
    <source>
        <dbReference type="SAM" id="Coils"/>
    </source>
</evidence>
<organism evidence="3 4">
    <name type="scientific">Dyadobacter frigoris</name>
    <dbReference type="NCBI Taxonomy" id="2576211"/>
    <lineage>
        <taxon>Bacteria</taxon>
        <taxon>Pseudomonadati</taxon>
        <taxon>Bacteroidota</taxon>
        <taxon>Cytophagia</taxon>
        <taxon>Cytophagales</taxon>
        <taxon>Spirosomataceae</taxon>
        <taxon>Dyadobacter</taxon>
    </lineage>
</organism>
<keyword evidence="4" id="KW-1185">Reference proteome</keyword>
<comment type="caution">
    <text evidence="3">The sequence shown here is derived from an EMBL/GenBank/DDBJ whole genome shotgun (WGS) entry which is preliminary data.</text>
</comment>
<dbReference type="OrthoDB" id="676025at2"/>
<sequence>MKTSKIILSIALAAAAGAAIGVLFAPQQGTRTRRRIREQGEDYLQDLQDLKNEYERSVDNFKRKVISAYEENKTGTAPDQG</sequence>
<dbReference type="RefSeq" id="WP_137343561.1">
    <property type="nucleotide sequence ID" value="NZ_SZVO01000018.1"/>
</dbReference>
<name>A0A4U6D1J1_9BACT</name>